<proteinExistence type="inferred from homology"/>
<evidence type="ECO:0000256" key="1">
    <source>
        <dbReference type="RuleBase" id="RU367042"/>
    </source>
</evidence>
<dbReference type="GO" id="GO:0022625">
    <property type="term" value="C:cytosolic large ribosomal subunit"/>
    <property type="evidence" value="ECO:0007669"/>
    <property type="project" value="UniProtKB-UniRule"/>
</dbReference>
<dbReference type="InterPro" id="IPR029064">
    <property type="entry name" value="Ribosomal_eL30-like_sf"/>
</dbReference>
<dbReference type="EnsemblPlants" id="MELO3C033151.2.1">
    <property type="protein sequence ID" value="MELO3C033151.2.1"/>
    <property type="gene ID" value="MELO3C033151.2"/>
</dbReference>
<reference evidence="2" key="1">
    <citation type="submission" date="2023-03" db="UniProtKB">
        <authorList>
            <consortium name="EnsemblPlants"/>
        </authorList>
    </citation>
    <scope>IDENTIFICATION</scope>
</reference>
<sequence length="83" mass="9675">MDRLVQNGTKEVVGNRLAKKKLEKRKKGILKQRLKIPPSSNQFTKTFDKNLATNLFKMLLKYRAKGQITEKVEVEFSRILEVI</sequence>
<dbReference type="Gramene" id="MELO3C033151.2.1">
    <property type="protein sequence ID" value="MELO3C033151.2.1"/>
    <property type="gene ID" value="MELO3C033151.2"/>
</dbReference>
<dbReference type="AlphaFoldDB" id="A0A9I9EFT4"/>
<name>A0A9I9EFT4_CUCME</name>
<comment type="similarity">
    <text evidence="1">Belongs to the eukaryotic ribosomal protein eL8 family.</text>
</comment>
<dbReference type="Gene3D" id="3.30.1330.30">
    <property type="match status" value="1"/>
</dbReference>
<dbReference type="InterPro" id="IPR001921">
    <property type="entry name" value="Ribosomal_eL8_euk"/>
</dbReference>
<protein>
    <recommendedName>
        <fullName evidence="1">60S ribosomal protein L7a</fullName>
    </recommendedName>
</protein>
<keyword evidence="1" id="KW-0687">Ribonucleoprotein</keyword>
<comment type="function">
    <text evidence="1">Component of the ribosome.</text>
</comment>
<accession>A0A9I9EFT4</accession>
<dbReference type="PRINTS" id="PR00882">
    <property type="entry name" value="RIBOSOMALL7A"/>
</dbReference>
<keyword evidence="1" id="KW-0689">Ribosomal protein</keyword>
<dbReference type="GO" id="GO:0003723">
    <property type="term" value="F:RNA binding"/>
    <property type="evidence" value="ECO:0007669"/>
    <property type="project" value="UniProtKB-UniRule"/>
</dbReference>
<organism evidence="2">
    <name type="scientific">Cucumis melo</name>
    <name type="common">Muskmelon</name>
    <dbReference type="NCBI Taxonomy" id="3656"/>
    <lineage>
        <taxon>Eukaryota</taxon>
        <taxon>Viridiplantae</taxon>
        <taxon>Streptophyta</taxon>
        <taxon>Embryophyta</taxon>
        <taxon>Tracheophyta</taxon>
        <taxon>Spermatophyta</taxon>
        <taxon>Magnoliopsida</taxon>
        <taxon>eudicotyledons</taxon>
        <taxon>Gunneridae</taxon>
        <taxon>Pentapetalae</taxon>
        <taxon>rosids</taxon>
        <taxon>fabids</taxon>
        <taxon>Cucurbitales</taxon>
        <taxon>Cucurbitaceae</taxon>
        <taxon>Benincaseae</taxon>
        <taxon>Cucumis</taxon>
    </lineage>
</organism>
<evidence type="ECO:0000313" key="2">
    <source>
        <dbReference type="EnsemblPlants" id="MELO3C033151.2.1"/>
    </source>
</evidence>